<dbReference type="GO" id="GO:0016491">
    <property type="term" value="F:oxidoreductase activity"/>
    <property type="evidence" value="ECO:0007669"/>
    <property type="project" value="TreeGrafter"/>
</dbReference>
<dbReference type="NCBIfam" id="NF006531">
    <property type="entry name" value="PRK09004.1"/>
    <property type="match status" value="1"/>
</dbReference>
<dbReference type="InterPro" id="IPR029039">
    <property type="entry name" value="Flavoprotein-like_sf"/>
</dbReference>
<gene>
    <name evidence="5" type="primary">mioC</name>
    <name evidence="5" type="ORF">PES01_28710</name>
</gene>
<comment type="caution">
    <text evidence="5">The sequence shown here is derived from an EMBL/GenBank/DDBJ whole genome shotgun (WGS) entry which is preliminary data.</text>
</comment>
<dbReference type="PROSITE" id="PS50902">
    <property type="entry name" value="FLAVODOXIN_LIKE"/>
    <property type="match status" value="1"/>
</dbReference>
<organism evidence="5 6">
    <name type="scientific">Pseudoalteromonas espejiana</name>
    <dbReference type="NCBI Taxonomy" id="28107"/>
    <lineage>
        <taxon>Bacteria</taxon>
        <taxon>Pseudomonadati</taxon>
        <taxon>Pseudomonadota</taxon>
        <taxon>Gammaproteobacteria</taxon>
        <taxon>Alteromonadales</taxon>
        <taxon>Pseudoalteromonadaceae</taxon>
        <taxon>Pseudoalteromonas</taxon>
    </lineage>
</organism>
<proteinExistence type="predicted"/>
<evidence type="ECO:0000256" key="1">
    <source>
        <dbReference type="ARBA" id="ARBA00022630"/>
    </source>
</evidence>
<dbReference type="Gene3D" id="3.40.50.360">
    <property type="match status" value="1"/>
</dbReference>
<protein>
    <submittedName>
        <fullName evidence="5">FMN-binding protein MioC</fullName>
    </submittedName>
</protein>
<accession>A0A510XY96</accession>
<keyword evidence="1" id="KW-0285">Flavoprotein</keyword>
<keyword evidence="3" id="KW-0249">Electron transport</keyword>
<dbReference type="SUPFAM" id="SSF52218">
    <property type="entry name" value="Flavoproteins"/>
    <property type="match status" value="1"/>
</dbReference>
<dbReference type="EMBL" id="BJUM01000030">
    <property type="protein sequence ID" value="GEK56026.1"/>
    <property type="molecule type" value="Genomic_DNA"/>
</dbReference>
<evidence type="ECO:0000313" key="6">
    <source>
        <dbReference type="Proteomes" id="UP000321419"/>
    </source>
</evidence>
<dbReference type="Pfam" id="PF00258">
    <property type="entry name" value="Flavodoxin_1"/>
    <property type="match status" value="1"/>
</dbReference>
<keyword evidence="2" id="KW-0288">FMN</keyword>
<dbReference type="GO" id="GO:0050660">
    <property type="term" value="F:flavin adenine dinucleotide binding"/>
    <property type="evidence" value="ECO:0007669"/>
    <property type="project" value="TreeGrafter"/>
</dbReference>
<dbReference type="InterPro" id="IPR001094">
    <property type="entry name" value="Flavdoxin-like"/>
</dbReference>
<dbReference type="AlphaFoldDB" id="A0A510XY96"/>
<dbReference type="GO" id="GO:0010181">
    <property type="term" value="F:FMN binding"/>
    <property type="evidence" value="ECO:0007669"/>
    <property type="project" value="InterPro"/>
</dbReference>
<keyword evidence="3" id="KW-0813">Transport</keyword>
<name>A0A510XY96_9GAMM</name>
<dbReference type="GO" id="GO:0005829">
    <property type="term" value="C:cytosol"/>
    <property type="evidence" value="ECO:0007669"/>
    <property type="project" value="TreeGrafter"/>
</dbReference>
<evidence type="ECO:0000256" key="3">
    <source>
        <dbReference type="ARBA" id="ARBA00022982"/>
    </source>
</evidence>
<evidence type="ECO:0000313" key="5">
    <source>
        <dbReference type="EMBL" id="GEK56026.1"/>
    </source>
</evidence>
<evidence type="ECO:0000259" key="4">
    <source>
        <dbReference type="PROSITE" id="PS50902"/>
    </source>
</evidence>
<keyword evidence="6" id="KW-1185">Reference proteome</keyword>
<reference evidence="5 6" key="1">
    <citation type="submission" date="2019-07" db="EMBL/GenBank/DDBJ databases">
        <title>Whole genome shotgun sequence of Pseudoalteromonas espejiana NBRC 102222.</title>
        <authorList>
            <person name="Hosoyama A."/>
            <person name="Uohara A."/>
            <person name="Ohji S."/>
            <person name="Ichikawa N."/>
        </authorList>
    </citation>
    <scope>NUCLEOTIDE SEQUENCE [LARGE SCALE GENOMIC DNA]</scope>
    <source>
        <strain evidence="5 6">NBRC 102222</strain>
    </source>
</reference>
<evidence type="ECO:0000256" key="2">
    <source>
        <dbReference type="ARBA" id="ARBA00022643"/>
    </source>
</evidence>
<dbReference type="Proteomes" id="UP000321419">
    <property type="component" value="Unassembled WGS sequence"/>
</dbReference>
<dbReference type="PANTHER" id="PTHR19384">
    <property type="entry name" value="NITRIC OXIDE SYNTHASE-RELATED"/>
    <property type="match status" value="1"/>
</dbReference>
<feature type="domain" description="Flavodoxin-like" evidence="4">
    <location>
        <begin position="9"/>
        <end position="148"/>
    </location>
</feature>
<dbReference type="InterPro" id="IPR008254">
    <property type="entry name" value="Flavodoxin/NO_synth"/>
</dbReference>
<sequence length="154" mass="17067">MISLNMSAVNIIVGSQMGSAEYVAEQLCDELNNQGISAELHDQPDLSDIDQRNTIWLICTSTYGAGDYPENLLPFVEQLNQQTDLSAVKYSVVGLGDTSYDTYNLAARNINTLMASKHAVCIAPRLELNILDEALPEDTALEWLDSWIEKTQLK</sequence>
<dbReference type="PRINTS" id="PR00369">
    <property type="entry name" value="FLAVODOXIN"/>
</dbReference>